<sequence>MPSQLFTPPSSTADVPTIRLPDPERIFLDRAERFDALAKDHSLGEWLAFMGRLSRAQHQALQEMTDAELPDAESLERARIHRMPPLSTASFPRPSTWRDALGRIIELVNDDAPEGLRETLSTLMVTSSEGLEKLADQLLSGEPDKNDLPRLPLIAAALQVLFTRLAAQLDATRLPPMEARSICPVCGNLPVASIIRADGPVENLRYAHCTLCNTEWNAPRATCLLCGDDEKLALHEIDGDDGIARAESCESCNSYLKIIYQGKNAHVDPVADDLASIALDMLVDEAGFERAGPNLLLIGAGGD</sequence>
<reference evidence="6" key="1">
    <citation type="submission" date="2020-04" db="EMBL/GenBank/DDBJ databases">
        <title>Deep metagenomics examines the oral microbiome during advanced dental caries in children, revealing novel taxa and co-occurrences with host molecules.</title>
        <authorList>
            <person name="Baker J.L."/>
            <person name="Morton J.T."/>
            <person name="Dinis M."/>
            <person name="Alvarez R."/>
            <person name="Tran N.C."/>
            <person name="Knight R."/>
            <person name="Edlund A."/>
        </authorList>
    </citation>
    <scope>NUCLEOTIDE SEQUENCE</scope>
    <source>
        <strain evidence="6">JCVI_32_bin.24</strain>
    </source>
</reference>
<proteinExistence type="inferred from homology"/>
<dbReference type="Pfam" id="PF04216">
    <property type="entry name" value="FdhE_N"/>
    <property type="match status" value="1"/>
</dbReference>
<evidence type="ECO:0000256" key="2">
    <source>
        <dbReference type="HAMAP-Rule" id="MF_00611"/>
    </source>
</evidence>
<gene>
    <name evidence="2 6" type="primary">fdhE</name>
    <name evidence="6" type="ORF">HXL68_06855</name>
</gene>
<dbReference type="GO" id="GO:0008199">
    <property type="term" value="F:ferric iron binding"/>
    <property type="evidence" value="ECO:0007669"/>
    <property type="project" value="TreeGrafter"/>
</dbReference>
<evidence type="ECO:0000256" key="1">
    <source>
        <dbReference type="ARBA" id="ARBA00022490"/>
    </source>
</evidence>
<evidence type="ECO:0000313" key="7">
    <source>
        <dbReference type="Proteomes" id="UP000718593"/>
    </source>
</evidence>
<evidence type="ECO:0000259" key="3">
    <source>
        <dbReference type="Pfam" id="PF04216"/>
    </source>
</evidence>
<dbReference type="Gene3D" id="3.90.1670.10">
    <property type="entry name" value="FdhE-like domain"/>
    <property type="match status" value="1"/>
</dbReference>
<keyword evidence="1 2" id="KW-0963">Cytoplasm</keyword>
<dbReference type="InterPro" id="IPR024064">
    <property type="entry name" value="FdhE-like_sf"/>
</dbReference>
<evidence type="ECO:0000313" key="6">
    <source>
        <dbReference type="EMBL" id="MBF1164742.1"/>
    </source>
</evidence>
<dbReference type="GO" id="GO:0005829">
    <property type="term" value="C:cytosol"/>
    <property type="evidence" value="ECO:0007669"/>
    <property type="project" value="TreeGrafter"/>
</dbReference>
<protein>
    <recommendedName>
        <fullName evidence="2">Protein FdhE homolog</fullName>
    </recommendedName>
</protein>
<dbReference type="InterPro" id="IPR056796">
    <property type="entry name" value="FdhE_C"/>
</dbReference>
<feature type="domain" description="FdhE C-terminal" evidence="5">
    <location>
        <begin position="223"/>
        <end position="297"/>
    </location>
</feature>
<dbReference type="NCBIfam" id="TIGR01562">
    <property type="entry name" value="FdhE"/>
    <property type="match status" value="1"/>
</dbReference>
<dbReference type="Proteomes" id="UP000718593">
    <property type="component" value="Unassembled WGS sequence"/>
</dbReference>
<dbReference type="EMBL" id="JABZMI010000106">
    <property type="protein sequence ID" value="MBF1164742.1"/>
    <property type="molecule type" value="Genomic_DNA"/>
</dbReference>
<dbReference type="InterPro" id="IPR056797">
    <property type="entry name" value="FdhE_central"/>
</dbReference>
<dbReference type="HAMAP" id="MF_00611">
    <property type="entry name" value="FdeH"/>
    <property type="match status" value="1"/>
</dbReference>
<organism evidence="6 7">
    <name type="scientific">Dechloromonas agitata</name>
    <dbReference type="NCBI Taxonomy" id="73030"/>
    <lineage>
        <taxon>Bacteria</taxon>
        <taxon>Pseudomonadati</taxon>
        <taxon>Pseudomonadota</taxon>
        <taxon>Betaproteobacteria</taxon>
        <taxon>Rhodocyclales</taxon>
        <taxon>Azonexaceae</taxon>
        <taxon>Dechloromonas</taxon>
    </lineage>
</organism>
<dbReference type="Pfam" id="PF24860">
    <property type="entry name" value="FdhE_C"/>
    <property type="match status" value="1"/>
</dbReference>
<dbReference type="PANTHER" id="PTHR37689:SF1">
    <property type="entry name" value="PROTEIN FDHE"/>
    <property type="match status" value="1"/>
</dbReference>
<accession>A0A930BTZ7</accession>
<evidence type="ECO:0000259" key="4">
    <source>
        <dbReference type="Pfam" id="PF24859"/>
    </source>
</evidence>
<comment type="caution">
    <text evidence="6">The sequence shown here is derived from an EMBL/GenBank/DDBJ whole genome shotgun (WGS) entry which is preliminary data.</text>
</comment>
<dbReference type="CDD" id="cd16341">
    <property type="entry name" value="FdhE"/>
    <property type="match status" value="1"/>
</dbReference>
<evidence type="ECO:0000259" key="5">
    <source>
        <dbReference type="Pfam" id="PF24860"/>
    </source>
</evidence>
<dbReference type="AlphaFoldDB" id="A0A930BTZ7"/>
<dbReference type="Pfam" id="PF24859">
    <property type="entry name" value="FdhE_central"/>
    <property type="match status" value="1"/>
</dbReference>
<dbReference type="GO" id="GO:0051604">
    <property type="term" value="P:protein maturation"/>
    <property type="evidence" value="ECO:0007669"/>
    <property type="project" value="TreeGrafter"/>
</dbReference>
<dbReference type="SUPFAM" id="SSF144020">
    <property type="entry name" value="FdhE-like"/>
    <property type="match status" value="1"/>
</dbReference>
<comment type="function">
    <text evidence="2">Necessary for formate dehydrogenase activity.</text>
</comment>
<dbReference type="PANTHER" id="PTHR37689">
    <property type="entry name" value="PROTEIN FDHE"/>
    <property type="match status" value="1"/>
</dbReference>
<name>A0A930BTZ7_9RHOO</name>
<comment type="subcellular location">
    <subcellularLocation>
        <location evidence="2">Cytoplasm</location>
    </subcellularLocation>
</comment>
<dbReference type="InterPro" id="IPR006452">
    <property type="entry name" value="Formate_DH_accessory"/>
</dbReference>
<feature type="domain" description="FdhE central" evidence="4">
    <location>
        <begin position="182"/>
        <end position="220"/>
    </location>
</feature>
<feature type="domain" description="FdhE N-terminal" evidence="3">
    <location>
        <begin position="16"/>
        <end position="175"/>
    </location>
</feature>
<dbReference type="PIRSF" id="PIRSF018296">
    <property type="entry name" value="Format_dh_formtn"/>
    <property type="match status" value="1"/>
</dbReference>
<dbReference type="InterPro" id="IPR056774">
    <property type="entry name" value="FdhE_N"/>
</dbReference>
<comment type="similarity">
    <text evidence="2">Belongs to the FdhE family.</text>
</comment>